<sequence>MTAAVHEPLRDWYRAYPPFTVGGSLYAVPPAHRAATAAALAERDCRVHVDIIVDAAGRGLGVSRHELDRARALAPGARIDLHLIVADALPAAATAEIVGATVATAARLGVEAVTMDLARIERCPTATTRSTGPASRSGWSTPPGRASRNFPPASTDPW</sequence>
<organism evidence="2 3">
    <name type="scientific">Streptomyces corynorhini</name>
    <dbReference type="NCBI Taxonomy" id="2282652"/>
    <lineage>
        <taxon>Bacteria</taxon>
        <taxon>Bacillati</taxon>
        <taxon>Actinomycetota</taxon>
        <taxon>Actinomycetes</taxon>
        <taxon>Kitasatosporales</taxon>
        <taxon>Streptomycetaceae</taxon>
        <taxon>Streptomyces</taxon>
    </lineage>
</organism>
<evidence type="ECO:0000256" key="1">
    <source>
        <dbReference type="SAM" id="MobiDB-lite"/>
    </source>
</evidence>
<protein>
    <submittedName>
        <fullName evidence="2">Uncharacterized protein</fullName>
    </submittedName>
</protein>
<dbReference type="EMBL" id="QQNA01000119">
    <property type="protein sequence ID" value="RDG37119.1"/>
    <property type="molecule type" value="Genomic_DNA"/>
</dbReference>
<evidence type="ECO:0000313" key="2">
    <source>
        <dbReference type="EMBL" id="RDG37119.1"/>
    </source>
</evidence>
<dbReference type="Proteomes" id="UP000253741">
    <property type="component" value="Unassembled WGS sequence"/>
</dbReference>
<accession>A0A370B9Q8</accession>
<reference evidence="2 3" key="1">
    <citation type="submission" date="2018-07" db="EMBL/GenBank/DDBJ databases">
        <title>Streptomyces species from bats.</title>
        <authorList>
            <person name="Dunlap C."/>
        </authorList>
    </citation>
    <scope>NUCLEOTIDE SEQUENCE [LARGE SCALE GENOMIC DNA]</scope>
    <source>
        <strain evidence="2 3">AC230</strain>
    </source>
</reference>
<name>A0A370B9Q8_9ACTN</name>
<dbReference type="AlphaFoldDB" id="A0A370B9Q8"/>
<dbReference type="RefSeq" id="WP_114624577.1">
    <property type="nucleotide sequence ID" value="NZ_QQNA01000119.1"/>
</dbReference>
<proteinExistence type="predicted"/>
<gene>
    <name evidence="2" type="ORF">DVH02_16525</name>
</gene>
<dbReference type="OrthoDB" id="4461040at2"/>
<comment type="caution">
    <text evidence="2">The sequence shown here is derived from an EMBL/GenBank/DDBJ whole genome shotgun (WGS) entry which is preliminary data.</text>
</comment>
<feature type="region of interest" description="Disordered" evidence="1">
    <location>
        <begin position="124"/>
        <end position="158"/>
    </location>
</feature>
<keyword evidence="3" id="KW-1185">Reference proteome</keyword>
<evidence type="ECO:0000313" key="3">
    <source>
        <dbReference type="Proteomes" id="UP000253741"/>
    </source>
</evidence>
<feature type="compositionally biased region" description="Polar residues" evidence="1">
    <location>
        <begin position="125"/>
        <end position="140"/>
    </location>
</feature>